<dbReference type="PROSITE" id="PS50928">
    <property type="entry name" value="ABC_TM1"/>
    <property type="match status" value="1"/>
</dbReference>
<keyword evidence="2 7" id="KW-0813">Transport</keyword>
<dbReference type="Pfam" id="PF00528">
    <property type="entry name" value="BPD_transp_1"/>
    <property type="match status" value="1"/>
</dbReference>
<evidence type="ECO:0000313" key="10">
    <source>
        <dbReference type="Proteomes" id="UP000050544"/>
    </source>
</evidence>
<dbReference type="STRING" id="869279.SE15_06700"/>
<evidence type="ECO:0000256" key="5">
    <source>
        <dbReference type="ARBA" id="ARBA00022989"/>
    </source>
</evidence>
<dbReference type="EMBL" id="LGKO01000003">
    <property type="protein sequence ID" value="KPL83370.1"/>
    <property type="molecule type" value="Genomic_DNA"/>
</dbReference>
<dbReference type="RefSeq" id="WP_054521347.1">
    <property type="nucleotide sequence ID" value="NZ_LGKO01000003.1"/>
</dbReference>
<keyword evidence="10" id="KW-1185">Reference proteome</keyword>
<feature type="transmembrane region" description="Helical" evidence="7">
    <location>
        <begin position="80"/>
        <end position="99"/>
    </location>
</feature>
<dbReference type="GO" id="GO:0055085">
    <property type="term" value="P:transmembrane transport"/>
    <property type="evidence" value="ECO:0007669"/>
    <property type="project" value="InterPro"/>
</dbReference>
<protein>
    <submittedName>
        <fullName evidence="9">ABC transporter permease</fullName>
    </submittedName>
</protein>
<dbReference type="Gene3D" id="1.10.3720.10">
    <property type="entry name" value="MetI-like"/>
    <property type="match status" value="1"/>
</dbReference>
<dbReference type="GO" id="GO:0005886">
    <property type="term" value="C:plasma membrane"/>
    <property type="evidence" value="ECO:0007669"/>
    <property type="project" value="UniProtKB-SubCell"/>
</dbReference>
<reference evidence="9 10" key="1">
    <citation type="submission" date="2015-07" db="EMBL/GenBank/DDBJ databases">
        <title>Whole genome sequence of Thermanaerothrix daxensis DSM 23592.</title>
        <authorList>
            <person name="Hemp J."/>
            <person name="Ward L.M."/>
            <person name="Pace L.A."/>
            <person name="Fischer W.W."/>
        </authorList>
    </citation>
    <scope>NUCLEOTIDE SEQUENCE [LARGE SCALE GENOMIC DNA]</scope>
    <source>
        <strain evidence="9 10">GNS-1</strain>
    </source>
</reference>
<dbReference type="OrthoDB" id="9804353at2"/>
<sequence>MATLAKPFPWMKMFRPRWLAQGVWTLFSLLLAVGVWEGIVRLTHLPPFILPSPGQVGRRLGLAIADGSLARHTLATLQEVGIGLLLGVVLATFLGYLLARSPVLERLIGPYLVASQAIPTVAIAPLLVIWFGPGMLSKVLICALIVFFPVLVNTVVGVRAVPRDLRALMHTLHATRWQTLRYLEIPAALPLFLGGLRIGATLSVIGAVVGELVGSNRGLGFLINVGRGQYDTALVFVATFTLMTLALALYGLVMLAERRFLRWQGSPRDFH</sequence>
<keyword evidence="4 7" id="KW-0812">Transmembrane</keyword>
<feature type="transmembrane region" description="Helical" evidence="7">
    <location>
        <begin position="111"/>
        <end position="132"/>
    </location>
</feature>
<evidence type="ECO:0000259" key="8">
    <source>
        <dbReference type="PROSITE" id="PS50928"/>
    </source>
</evidence>
<evidence type="ECO:0000313" key="9">
    <source>
        <dbReference type="EMBL" id="KPL83370.1"/>
    </source>
</evidence>
<proteinExistence type="inferred from homology"/>
<dbReference type="Proteomes" id="UP000050544">
    <property type="component" value="Unassembled WGS sequence"/>
</dbReference>
<organism evidence="9 10">
    <name type="scientific">Thermanaerothrix daxensis</name>
    <dbReference type="NCBI Taxonomy" id="869279"/>
    <lineage>
        <taxon>Bacteria</taxon>
        <taxon>Bacillati</taxon>
        <taxon>Chloroflexota</taxon>
        <taxon>Anaerolineae</taxon>
        <taxon>Anaerolineales</taxon>
        <taxon>Anaerolineaceae</taxon>
        <taxon>Thermanaerothrix</taxon>
    </lineage>
</organism>
<evidence type="ECO:0000256" key="6">
    <source>
        <dbReference type="ARBA" id="ARBA00023136"/>
    </source>
</evidence>
<evidence type="ECO:0000256" key="1">
    <source>
        <dbReference type="ARBA" id="ARBA00004651"/>
    </source>
</evidence>
<dbReference type="SUPFAM" id="SSF161098">
    <property type="entry name" value="MetI-like"/>
    <property type="match status" value="1"/>
</dbReference>
<evidence type="ECO:0000256" key="4">
    <source>
        <dbReference type="ARBA" id="ARBA00022692"/>
    </source>
</evidence>
<dbReference type="InterPro" id="IPR000515">
    <property type="entry name" value="MetI-like"/>
</dbReference>
<feature type="transmembrane region" description="Helical" evidence="7">
    <location>
        <begin position="138"/>
        <end position="161"/>
    </location>
</feature>
<comment type="subcellular location">
    <subcellularLocation>
        <location evidence="1 7">Cell membrane</location>
        <topology evidence="1 7">Multi-pass membrane protein</topology>
    </subcellularLocation>
</comment>
<accession>A0A0N8GQD2</accession>
<dbReference type="InterPro" id="IPR035906">
    <property type="entry name" value="MetI-like_sf"/>
</dbReference>
<evidence type="ECO:0000256" key="3">
    <source>
        <dbReference type="ARBA" id="ARBA00022475"/>
    </source>
</evidence>
<comment type="similarity">
    <text evidence="7">Belongs to the binding-protein-dependent transport system permease family.</text>
</comment>
<evidence type="ECO:0000256" key="7">
    <source>
        <dbReference type="RuleBase" id="RU363032"/>
    </source>
</evidence>
<keyword evidence="5 7" id="KW-1133">Transmembrane helix</keyword>
<keyword evidence="3" id="KW-1003">Cell membrane</keyword>
<feature type="domain" description="ABC transmembrane type-1" evidence="8">
    <location>
        <begin position="73"/>
        <end position="253"/>
    </location>
</feature>
<comment type="caution">
    <text evidence="9">The sequence shown here is derived from an EMBL/GenBank/DDBJ whole genome shotgun (WGS) entry which is preliminary data.</text>
</comment>
<feature type="transmembrane region" description="Helical" evidence="7">
    <location>
        <begin position="233"/>
        <end position="256"/>
    </location>
</feature>
<dbReference type="PANTHER" id="PTHR30151:SF20">
    <property type="entry name" value="ABC TRANSPORTER PERMEASE PROTEIN HI_0355-RELATED"/>
    <property type="match status" value="1"/>
</dbReference>
<dbReference type="PANTHER" id="PTHR30151">
    <property type="entry name" value="ALKANE SULFONATE ABC TRANSPORTER-RELATED, MEMBRANE SUBUNIT"/>
    <property type="match status" value="1"/>
</dbReference>
<dbReference type="CDD" id="cd06261">
    <property type="entry name" value="TM_PBP2"/>
    <property type="match status" value="1"/>
</dbReference>
<feature type="transmembrane region" description="Helical" evidence="7">
    <location>
        <begin position="182"/>
        <end position="213"/>
    </location>
</feature>
<keyword evidence="6 7" id="KW-0472">Membrane</keyword>
<dbReference type="AlphaFoldDB" id="A0A0N8GQD2"/>
<evidence type="ECO:0000256" key="2">
    <source>
        <dbReference type="ARBA" id="ARBA00022448"/>
    </source>
</evidence>
<name>A0A0N8GQD2_9CHLR</name>
<gene>
    <name evidence="9" type="ORF">SE15_06700</name>
</gene>